<dbReference type="Gene3D" id="2.60.40.10">
    <property type="entry name" value="Immunoglobulins"/>
    <property type="match status" value="2"/>
</dbReference>
<feature type="domain" description="Fibronectin type-III" evidence="3">
    <location>
        <begin position="139"/>
        <end position="233"/>
    </location>
</feature>
<dbReference type="InterPro" id="IPR008964">
    <property type="entry name" value="Invasin/intimin_cell_adhesion"/>
</dbReference>
<feature type="transmembrane region" description="Helical" evidence="2">
    <location>
        <begin position="7"/>
        <end position="27"/>
    </location>
</feature>
<dbReference type="SUPFAM" id="SSF49265">
    <property type="entry name" value="Fibronectin type III"/>
    <property type="match status" value="1"/>
</dbReference>
<evidence type="ECO:0000313" key="5">
    <source>
        <dbReference type="EMBL" id="OGK73284.1"/>
    </source>
</evidence>
<dbReference type="AlphaFoldDB" id="A0A1F7KZR9"/>
<dbReference type="SMART" id="SM00060">
    <property type="entry name" value="FN3"/>
    <property type="match status" value="1"/>
</dbReference>
<dbReference type="SUPFAM" id="SSF49373">
    <property type="entry name" value="Invasin/intimin cell-adhesion fragments"/>
    <property type="match status" value="1"/>
</dbReference>
<comment type="caution">
    <text evidence="5">The sequence shown here is derived from an EMBL/GenBank/DDBJ whole genome shotgun (WGS) entry which is preliminary data.</text>
</comment>
<feature type="domain" description="Big-1" evidence="4">
    <location>
        <begin position="35"/>
        <end position="122"/>
    </location>
</feature>
<name>A0A1F7KZR9_9BACT</name>
<dbReference type="PROSITE" id="PS51127">
    <property type="entry name" value="BIG1"/>
    <property type="match status" value="1"/>
</dbReference>
<dbReference type="InterPro" id="IPR036116">
    <property type="entry name" value="FN3_sf"/>
</dbReference>
<keyword evidence="2" id="KW-0472">Membrane</keyword>
<dbReference type="EMBL" id="MGBR01000001">
    <property type="protein sequence ID" value="OGK73284.1"/>
    <property type="molecule type" value="Genomic_DNA"/>
</dbReference>
<evidence type="ECO:0000313" key="6">
    <source>
        <dbReference type="Proteomes" id="UP000177050"/>
    </source>
</evidence>
<dbReference type="InterPro" id="IPR003961">
    <property type="entry name" value="FN3_dom"/>
</dbReference>
<reference evidence="5 6" key="1">
    <citation type="journal article" date="2016" name="Nat. Commun.">
        <title>Thousands of microbial genomes shed light on interconnected biogeochemical processes in an aquifer system.</title>
        <authorList>
            <person name="Anantharaman K."/>
            <person name="Brown C.T."/>
            <person name="Hug L.A."/>
            <person name="Sharon I."/>
            <person name="Castelle C.J."/>
            <person name="Probst A.J."/>
            <person name="Thomas B.C."/>
            <person name="Singh A."/>
            <person name="Wilkins M.J."/>
            <person name="Karaoz U."/>
            <person name="Brodie E.L."/>
            <person name="Williams K.H."/>
            <person name="Hubbard S.S."/>
            <person name="Banfield J.F."/>
        </authorList>
    </citation>
    <scope>NUCLEOTIDE SEQUENCE [LARGE SCALE GENOMIC DNA]</scope>
</reference>
<protein>
    <recommendedName>
        <fullName evidence="7">Fibronectin type-III domain-containing protein</fullName>
    </recommendedName>
</protein>
<evidence type="ECO:0000256" key="2">
    <source>
        <dbReference type="SAM" id="Phobius"/>
    </source>
</evidence>
<feature type="transmembrane region" description="Helical" evidence="2">
    <location>
        <begin position="295"/>
        <end position="315"/>
    </location>
</feature>
<dbReference type="PROSITE" id="PS50853">
    <property type="entry name" value="FN3"/>
    <property type="match status" value="1"/>
</dbReference>
<dbReference type="InterPro" id="IPR013783">
    <property type="entry name" value="Ig-like_fold"/>
</dbReference>
<comment type="similarity">
    <text evidence="1">Belongs to the intimin/invasin family.</text>
</comment>
<keyword evidence="2" id="KW-0812">Transmembrane</keyword>
<evidence type="ECO:0000259" key="4">
    <source>
        <dbReference type="PROSITE" id="PS51127"/>
    </source>
</evidence>
<dbReference type="Pfam" id="PF00041">
    <property type="entry name" value="fn3"/>
    <property type="match status" value="1"/>
</dbReference>
<dbReference type="Proteomes" id="UP000177050">
    <property type="component" value="Unassembled WGS sequence"/>
</dbReference>
<dbReference type="InterPro" id="IPR003344">
    <property type="entry name" value="Big_1_dom"/>
</dbReference>
<evidence type="ECO:0000256" key="1">
    <source>
        <dbReference type="ARBA" id="ARBA00010116"/>
    </source>
</evidence>
<organism evidence="5 6">
    <name type="scientific">Candidatus Roizmanbacteria bacterium RIFOXYD1_FULL_38_12</name>
    <dbReference type="NCBI Taxonomy" id="1802093"/>
    <lineage>
        <taxon>Bacteria</taxon>
        <taxon>Candidatus Roizmaniibacteriota</taxon>
    </lineage>
</organism>
<dbReference type="Pfam" id="PF02369">
    <property type="entry name" value="Big_1"/>
    <property type="match status" value="1"/>
</dbReference>
<evidence type="ECO:0008006" key="7">
    <source>
        <dbReference type="Google" id="ProtNLM"/>
    </source>
</evidence>
<accession>A0A1F7KZR9</accession>
<evidence type="ECO:0000259" key="3">
    <source>
        <dbReference type="PROSITE" id="PS50853"/>
    </source>
</evidence>
<dbReference type="CDD" id="cd00063">
    <property type="entry name" value="FN3"/>
    <property type="match status" value="1"/>
</dbReference>
<proteinExistence type="inferred from homology"/>
<keyword evidence="2" id="KW-1133">Transmembrane helix</keyword>
<gene>
    <name evidence="5" type="ORF">A3K52_00605</name>
</gene>
<sequence>MPYKGNFVIIFCLFLFSFIFFPFFIYASNVPDRSHSSLSVSSFVPADGQTTAIITVTLQDSSGNPIVGNLVALEDSSNSGATITTISGTTDGSGHALFSIKSTKSQTDNLNVTDKTSNVTFYNLGQITFTSSGCYDSAPGSTPRLTSATSNGQTQITLTWTPAANPVTRYLLSYGLTSGQYIYGNPNVGEQGASSYTVGSLSPGKRYYFAIQAVNGCTSGSFSNEISATAGETFTYTPTLTQTPTIEITSPTKSQDNVTPTSTLKDISIQLQDIQPTSPPISTQASAADNSTSKILLFISIGVVIIGSIGNFLYWRHMKNSLL</sequence>